<dbReference type="AlphaFoldDB" id="A0A9X1YMV5"/>
<accession>A0A9X1YMV5</accession>
<reference evidence="1" key="1">
    <citation type="submission" date="2021-11" db="EMBL/GenBank/DDBJ databases">
        <title>BS-T2-15 a new species belonging to the Comamonadaceae family isolated from the soil of a French oak forest.</title>
        <authorList>
            <person name="Mieszkin S."/>
            <person name="Alain K."/>
        </authorList>
    </citation>
    <scope>NUCLEOTIDE SEQUENCE</scope>
    <source>
        <strain evidence="1">BS-T2-15</strain>
    </source>
</reference>
<keyword evidence="2" id="KW-1185">Reference proteome</keyword>
<dbReference type="RefSeq" id="WP_275684967.1">
    <property type="nucleotide sequence ID" value="NZ_JAJLJH010000011.1"/>
</dbReference>
<proteinExistence type="predicted"/>
<sequence length="66" mass="6612">MADLQISPAQVQFAGPIARGVAACEAGDPADVAGLAIRADGDVVRWGALKRGGAAPDRVAREAAVD</sequence>
<name>A0A9X1YMV5_9BURK</name>
<organism evidence="1 2">
    <name type="scientific">Scleromatobacter humisilvae</name>
    <dbReference type="NCBI Taxonomy" id="2897159"/>
    <lineage>
        <taxon>Bacteria</taxon>
        <taxon>Pseudomonadati</taxon>
        <taxon>Pseudomonadota</taxon>
        <taxon>Betaproteobacteria</taxon>
        <taxon>Burkholderiales</taxon>
        <taxon>Sphaerotilaceae</taxon>
        <taxon>Scleromatobacter</taxon>
    </lineage>
</organism>
<comment type="caution">
    <text evidence="1">The sequence shown here is derived from an EMBL/GenBank/DDBJ whole genome shotgun (WGS) entry which is preliminary data.</text>
</comment>
<gene>
    <name evidence="1" type="ORF">LPC04_24645</name>
</gene>
<evidence type="ECO:0000313" key="2">
    <source>
        <dbReference type="Proteomes" id="UP001139353"/>
    </source>
</evidence>
<evidence type="ECO:0000313" key="1">
    <source>
        <dbReference type="EMBL" id="MCK9688916.1"/>
    </source>
</evidence>
<protein>
    <submittedName>
        <fullName evidence="1">Uncharacterized protein</fullName>
    </submittedName>
</protein>
<dbReference type="EMBL" id="JAJLJH010000011">
    <property type="protein sequence ID" value="MCK9688916.1"/>
    <property type="molecule type" value="Genomic_DNA"/>
</dbReference>
<dbReference type="Proteomes" id="UP001139353">
    <property type="component" value="Unassembled WGS sequence"/>
</dbReference>